<sequence>MNTGSGQTVAIGDIGVVDGMMHIGDEAMFEEFLDQARARGAGDVVAISANPSETAERYGIRSVPRLGLSGSRDEMLARAQRILGGDLGTDDPARATVDAISTARRVVVTGAGNLASTWPVHIIERWAIAILAERAGVPFIVTGQTLGPELTAADAALLSELLDTAALVGVREAASFRLADTLGVPEELLAHNPDDASFLALDRPTADTDAAPHCLVSLSTHVGSASRADVQSAVAALLDSIANSGLEIVFLAHFGPIAGEQRRGDVVMHDAVRERMTAPSRVEPTGSSTEAAWLARRAALVVSSRYHPAVFAAASGVPTVGIPVDEYTTVKLTGALGTFGQSSLLPVDSLLAGTGTAVVEAARRHEPDRATLTTARAQAERWWDRVFATGA</sequence>
<dbReference type="RefSeq" id="WP_322132568.1">
    <property type="nucleotide sequence ID" value="NZ_CP085036.1"/>
</dbReference>
<organism evidence="2 3">
    <name type="scientific">Antiquaquibacter oligotrophicus</name>
    <dbReference type="NCBI Taxonomy" id="2880260"/>
    <lineage>
        <taxon>Bacteria</taxon>
        <taxon>Bacillati</taxon>
        <taxon>Actinomycetota</taxon>
        <taxon>Actinomycetes</taxon>
        <taxon>Micrococcales</taxon>
        <taxon>Microbacteriaceae</taxon>
        <taxon>Antiquaquibacter</taxon>
    </lineage>
</organism>
<gene>
    <name evidence="2" type="ORF">M2152_000387</name>
</gene>
<evidence type="ECO:0000259" key="1">
    <source>
        <dbReference type="Pfam" id="PF04230"/>
    </source>
</evidence>
<name>A0ABT6KKH4_9MICO</name>
<dbReference type="PANTHER" id="PTHR36836:SF1">
    <property type="entry name" value="COLANIC ACID BIOSYNTHESIS PROTEIN WCAK"/>
    <property type="match status" value="1"/>
</dbReference>
<evidence type="ECO:0000313" key="2">
    <source>
        <dbReference type="EMBL" id="MDH6180205.1"/>
    </source>
</evidence>
<dbReference type="InterPro" id="IPR007345">
    <property type="entry name" value="Polysacch_pyruvyl_Trfase"/>
</dbReference>
<dbReference type="EMBL" id="JARXVQ010000001">
    <property type="protein sequence ID" value="MDH6180205.1"/>
    <property type="molecule type" value="Genomic_DNA"/>
</dbReference>
<accession>A0ABT6KKH4</accession>
<keyword evidence="3" id="KW-1185">Reference proteome</keyword>
<dbReference type="Pfam" id="PF04230">
    <property type="entry name" value="PS_pyruv_trans"/>
    <property type="match status" value="1"/>
</dbReference>
<protein>
    <submittedName>
        <fullName evidence="2">Polysaccharide pyruvyl transferase WcaK-like protein</fullName>
    </submittedName>
</protein>
<proteinExistence type="predicted"/>
<dbReference type="Proteomes" id="UP001160142">
    <property type="component" value="Unassembled WGS sequence"/>
</dbReference>
<comment type="caution">
    <text evidence="2">The sequence shown here is derived from an EMBL/GenBank/DDBJ whole genome shotgun (WGS) entry which is preliminary data.</text>
</comment>
<feature type="domain" description="Polysaccharide pyruvyl transferase" evidence="1">
    <location>
        <begin position="22"/>
        <end position="325"/>
    </location>
</feature>
<evidence type="ECO:0000313" key="3">
    <source>
        <dbReference type="Proteomes" id="UP001160142"/>
    </source>
</evidence>
<dbReference type="PANTHER" id="PTHR36836">
    <property type="entry name" value="COLANIC ACID BIOSYNTHESIS PROTEIN WCAK"/>
    <property type="match status" value="1"/>
</dbReference>
<reference evidence="2 3" key="1">
    <citation type="submission" date="2023-04" db="EMBL/GenBank/DDBJ databases">
        <title>Genome Encyclopedia of Bacteria and Archaea VI: Functional Genomics of Type Strains.</title>
        <authorList>
            <person name="Whitman W."/>
        </authorList>
    </citation>
    <scope>NUCLEOTIDE SEQUENCE [LARGE SCALE GENOMIC DNA]</scope>
    <source>
        <strain evidence="2 3">SG_E_30_P1</strain>
    </source>
</reference>